<dbReference type="Gene3D" id="3.30.40.10">
    <property type="entry name" value="Zinc/RING finger domain, C3HC4 (zinc finger)"/>
    <property type="match status" value="1"/>
</dbReference>
<keyword evidence="3" id="KW-0862">Zinc</keyword>
<protein>
    <recommendedName>
        <fullName evidence="6">RING-CH-type domain-containing protein</fullName>
    </recommendedName>
</protein>
<dbReference type="EMBL" id="CABITT030000007">
    <property type="protein sequence ID" value="VVB10644.1"/>
    <property type="molecule type" value="Genomic_DNA"/>
</dbReference>
<organism evidence="7 8">
    <name type="scientific">Arabis nemorensis</name>
    <dbReference type="NCBI Taxonomy" id="586526"/>
    <lineage>
        <taxon>Eukaryota</taxon>
        <taxon>Viridiplantae</taxon>
        <taxon>Streptophyta</taxon>
        <taxon>Embryophyta</taxon>
        <taxon>Tracheophyta</taxon>
        <taxon>Spermatophyta</taxon>
        <taxon>Magnoliopsida</taxon>
        <taxon>eudicotyledons</taxon>
        <taxon>Gunneridae</taxon>
        <taxon>Pentapetalae</taxon>
        <taxon>rosids</taxon>
        <taxon>malvids</taxon>
        <taxon>Brassicales</taxon>
        <taxon>Brassicaceae</taxon>
        <taxon>Arabideae</taxon>
        <taxon>Arabis</taxon>
    </lineage>
</organism>
<evidence type="ECO:0000313" key="8">
    <source>
        <dbReference type="Proteomes" id="UP000489600"/>
    </source>
</evidence>
<feature type="transmembrane region" description="Helical" evidence="5">
    <location>
        <begin position="343"/>
        <end position="360"/>
    </location>
</feature>
<feature type="transmembrane region" description="Helical" evidence="5">
    <location>
        <begin position="843"/>
        <end position="868"/>
    </location>
</feature>
<evidence type="ECO:0000256" key="4">
    <source>
        <dbReference type="SAM" id="MobiDB-lite"/>
    </source>
</evidence>
<feature type="transmembrane region" description="Helical" evidence="5">
    <location>
        <begin position="415"/>
        <end position="434"/>
    </location>
</feature>
<evidence type="ECO:0000256" key="3">
    <source>
        <dbReference type="ARBA" id="ARBA00022833"/>
    </source>
</evidence>
<dbReference type="Pfam" id="PF12906">
    <property type="entry name" value="RINGv"/>
    <property type="match status" value="1"/>
</dbReference>
<dbReference type="SUPFAM" id="SSF57850">
    <property type="entry name" value="RING/U-box"/>
    <property type="match status" value="1"/>
</dbReference>
<dbReference type="InterPro" id="IPR056521">
    <property type="entry name" value="MARCHF6-like_C"/>
</dbReference>
<feature type="transmembrane region" description="Helical" evidence="5">
    <location>
        <begin position="711"/>
        <end position="735"/>
    </location>
</feature>
<dbReference type="SMART" id="SM00744">
    <property type="entry name" value="RINGv"/>
    <property type="match status" value="1"/>
</dbReference>
<evidence type="ECO:0000259" key="6">
    <source>
        <dbReference type="PROSITE" id="PS51292"/>
    </source>
</evidence>
<gene>
    <name evidence="7" type="ORF">ANE_LOCUS21088</name>
</gene>
<feature type="transmembrane region" description="Helical" evidence="5">
    <location>
        <begin position="260"/>
        <end position="289"/>
    </location>
</feature>
<dbReference type="InterPro" id="IPR013083">
    <property type="entry name" value="Znf_RING/FYVE/PHD"/>
</dbReference>
<feature type="transmembrane region" description="Helical" evidence="5">
    <location>
        <begin position="669"/>
        <end position="690"/>
    </location>
</feature>
<comment type="caution">
    <text evidence="7">The sequence shown here is derived from an EMBL/GenBank/DDBJ whole genome shotgun (WGS) entry which is preliminary data.</text>
</comment>
<keyword evidence="5" id="KW-0472">Membrane</keyword>
<feature type="domain" description="RING-CH-type" evidence="6">
    <location>
        <begin position="21"/>
        <end position="82"/>
    </location>
</feature>
<dbReference type="GO" id="GO:0008270">
    <property type="term" value="F:zinc ion binding"/>
    <property type="evidence" value="ECO:0007669"/>
    <property type="project" value="UniProtKB-KW"/>
</dbReference>
<feature type="region of interest" description="Disordered" evidence="4">
    <location>
        <begin position="1"/>
        <end position="22"/>
    </location>
</feature>
<dbReference type="GO" id="GO:0036503">
    <property type="term" value="P:ERAD pathway"/>
    <property type="evidence" value="ECO:0007669"/>
    <property type="project" value="TreeGrafter"/>
</dbReference>
<feature type="transmembrane region" description="Helical" evidence="5">
    <location>
        <begin position="800"/>
        <end position="823"/>
    </location>
</feature>
<keyword evidence="5" id="KW-1133">Transmembrane helix</keyword>
<evidence type="ECO:0000256" key="5">
    <source>
        <dbReference type="SAM" id="Phobius"/>
    </source>
</evidence>
<feature type="transmembrane region" description="Helical" evidence="5">
    <location>
        <begin position="380"/>
        <end position="403"/>
    </location>
</feature>
<proteinExistence type="predicted"/>
<dbReference type="AlphaFoldDB" id="A0A565CAF6"/>
<dbReference type="PANTHER" id="PTHR13145:SF3">
    <property type="entry name" value="RING_FYVE_PHD ZINC FINGER SUPERFAMILY PROTEIN"/>
    <property type="match status" value="1"/>
</dbReference>
<dbReference type="PROSITE" id="PS51292">
    <property type="entry name" value="ZF_RING_CH"/>
    <property type="match status" value="1"/>
</dbReference>
<keyword evidence="1" id="KW-0479">Metal-binding</keyword>
<feature type="transmembrane region" description="Helical" evidence="5">
    <location>
        <begin position="193"/>
        <end position="212"/>
    </location>
</feature>
<feature type="transmembrane region" description="Helical" evidence="5">
    <location>
        <begin position="617"/>
        <end position="638"/>
    </location>
</feature>
<evidence type="ECO:0000256" key="2">
    <source>
        <dbReference type="ARBA" id="ARBA00022771"/>
    </source>
</evidence>
<feature type="transmembrane region" description="Helical" evidence="5">
    <location>
        <begin position="102"/>
        <end position="125"/>
    </location>
</feature>
<feature type="transmembrane region" description="Helical" evidence="5">
    <location>
        <begin position="755"/>
        <end position="780"/>
    </location>
</feature>
<dbReference type="Proteomes" id="UP000489600">
    <property type="component" value="Unassembled WGS sequence"/>
</dbReference>
<evidence type="ECO:0000313" key="7">
    <source>
        <dbReference type="EMBL" id="VVB10644.1"/>
    </source>
</evidence>
<dbReference type="Pfam" id="PF23113">
    <property type="entry name" value="MARCHF6_C"/>
    <property type="match status" value="1"/>
</dbReference>
<sequence>MDVFPAKNRVGGDDEALPTAETDEDGDLCRICRSPEGPDNPLRYPCACRGSIKYVHQECLLLWLNRTGYKQCEVCKRSYSFVPVYLENARERLPWHEFMRGLLLRALRLVGWVFVILFNAYCFSLHPSGRKTAIDNQRAFRISEKFAFLLAGFLYNGLIAYYMTMVAFLRLIIEHLFRLLRVNFVENHLGHGVVAGVTLVLWKYMSILCDWYHDHLVQHRFFYALLGVEPGEVVARPRHAELHEFGAVRRFLFLLDDNEFAVLAIYVSFFFILLPVFLGKLVFGLLLLFPRMEVAMQLLSGDLFGEEEPVIVGYMIMVSLSFAYLGSFFTLRRDSIQAIAKRLSLGFLLVAMALPYFLWICSVKVWKNLSVVKDGFILCLKFGVFPLVLGFWLDFCTFPILGTTISQRLELLSDYPFVMIIHWKLGFLCLLFAFNSMELIHKIIKIRPIWSLLDVTDPNYKITKLHLGQIPFALAFHLSLMVIVVHLPIMSISHFSPSFSPLQLWIYEKRIMFGSMAAYVCLVRVGTLEWLAELIKPAIEPLVHKWIITVSSWLELSEFLLENYADQNVRPLLHQGLQIHGEWYLVFSMAEGSVVTFSGSQSDNDTTFQVDFDHDRFILRIGLMLVLAALSLFVISTIAMALPILMGRAFFHSISFIMLHFGLKHDDLYAFWIGCYILRAIYIRTCLIYNHIMIGRIDLLLNLVLLWIRNILLFSIWISVIPTLLGLLINLMIIIPSRVPLNESPVHSLIQDWLIGLLVLHIWTYLTMFTRINCFATVAWREKLKRIRNVDINLLPSTWLLRDVIGSIIGTLLTTLGFPFLVAYSLFPLLGFSGAINLAVQRLIWPVLLAIIIIGFFAKLTLDLFVYIHRVEYDDRYLVGDRVTDFNEDPEKGIKSGL</sequence>
<feature type="compositionally biased region" description="Acidic residues" evidence="4">
    <location>
        <begin position="13"/>
        <end position="22"/>
    </location>
</feature>
<dbReference type="OrthoDB" id="1108038at2759"/>
<feature type="transmembrane region" description="Helical" evidence="5">
    <location>
        <begin position="470"/>
        <end position="490"/>
    </location>
</feature>
<dbReference type="PANTHER" id="PTHR13145">
    <property type="entry name" value="SSM4 PROTEIN"/>
    <property type="match status" value="1"/>
</dbReference>
<name>A0A565CAF6_9BRAS</name>
<dbReference type="CDD" id="cd16702">
    <property type="entry name" value="RING_CH-C4HC3_MARCH6"/>
    <property type="match status" value="1"/>
</dbReference>
<evidence type="ECO:0000256" key="1">
    <source>
        <dbReference type="ARBA" id="ARBA00022723"/>
    </source>
</evidence>
<dbReference type="InterPro" id="IPR011016">
    <property type="entry name" value="Znf_RING-CH"/>
</dbReference>
<keyword evidence="2" id="KW-0863">Zinc-finger</keyword>
<feature type="transmembrane region" description="Helical" evidence="5">
    <location>
        <begin position="309"/>
        <end position="331"/>
    </location>
</feature>
<feature type="transmembrane region" description="Helical" evidence="5">
    <location>
        <begin position="146"/>
        <end position="173"/>
    </location>
</feature>
<accession>A0A565CAF6</accession>
<keyword evidence="5" id="KW-0812">Transmembrane</keyword>
<keyword evidence="8" id="KW-1185">Reference proteome</keyword>
<reference evidence="7" key="1">
    <citation type="submission" date="2019-07" db="EMBL/GenBank/DDBJ databases">
        <authorList>
            <person name="Dittberner H."/>
        </authorList>
    </citation>
    <scope>NUCLEOTIDE SEQUENCE [LARGE SCALE GENOMIC DNA]</scope>
</reference>
<dbReference type="GO" id="GO:0005789">
    <property type="term" value="C:endoplasmic reticulum membrane"/>
    <property type="evidence" value="ECO:0007669"/>
    <property type="project" value="TreeGrafter"/>
</dbReference>